<dbReference type="PROSITE" id="PS51257">
    <property type="entry name" value="PROKAR_LIPOPROTEIN"/>
    <property type="match status" value="1"/>
</dbReference>
<feature type="signal peptide" evidence="2">
    <location>
        <begin position="1"/>
        <end position="18"/>
    </location>
</feature>
<gene>
    <name evidence="3" type="ORF">SAMN02745229_00548</name>
</gene>
<dbReference type="GeneID" id="89509454"/>
<name>A0A1M5TC65_BUTFI</name>
<dbReference type="RefSeq" id="WP_073385308.1">
    <property type="nucleotide sequence ID" value="NZ_FQXK01000004.1"/>
</dbReference>
<sequence>MKKKIIALLLVTATLVSACGAEEETSKEDIEINETEETPKADSVSTTDDEEVAKTDGEETATSGDATTTDGNMATGGALAVNDTGKTYEEASVTIEQSDVNSNLWIITNKSSATYRVITGGSQDPDGFWPRDSYFAPGEVLYYFTSPDEAENVNDLFLFAEDDISNMGEDYDTQCSVVTISYDSSKYDESAIYERGYALYSLDDVWDKYKLDVCYPNMESVKDYTHVIYFRLFDADGNVIYEPADLEQFKDLANREYFDIWEGLLADPSIISNWDHAEFYITTRT</sequence>
<feature type="region of interest" description="Disordered" evidence="1">
    <location>
        <begin position="21"/>
        <end position="75"/>
    </location>
</feature>
<accession>A0A1M5TC65</accession>
<evidence type="ECO:0000313" key="3">
    <source>
        <dbReference type="EMBL" id="SHH48276.1"/>
    </source>
</evidence>
<feature type="chain" id="PRO_5038836272" evidence="2">
    <location>
        <begin position="19"/>
        <end position="285"/>
    </location>
</feature>
<feature type="compositionally biased region" description="Low complexity" evidence="1">
    <location>
        <begin position="60"/>
        <end position="70"/>
    </location>
</feature>
<dbReference type="OrthoDB" id="9770610at2"/>
<dbReference type="AlphaFoldDB" id="A0A1M5TC65"/>
<dbReference type="EMBL" id="FQXK01000004">
    <property type="protein sequence ID" value="SHH48276.1"/>
    <property type="molecule type" value="Genomic_DNA"/>
</dbReference>
<organism evidence="3 4">
    <name type="scientific">Butyrivibrio fibrisolvens DSM 3071</name>
    <dbReference type="NCBI Taxonomy" id="1121131"/>
    <lineage>
        <taxon>Bacteria</taxon>
        <taxon>Bacillati</taxon>
        <taxon>Bacillota</taxon>
        <taxon>Clostridia</taxon>
        <taxon>Lachnospirales</taxon>
        <taxon>Lachnospiraceae</taxon>
        <taxon>Butyrivibrio</taxon>
    </lineage>
</organism>
<dbReference type="Proteomes" id="UP000184278">
    <property type="component" value="Unassembled WGS sequence"/>
</dbReference>
<reference evidence="4" key="1">
    <citation type="submission" date="2016-11" db="EMBL/GenBank/DDBJ databases">
        <authorList>
            <person name="Varghese N."/>
            <person name="Submissions S."/>
        </authorList>
    </citation>
    <scope>NUCLEOTIDE SEQUENCE [LARGE SCALE GENOMIC DNA]</scope>
    <source>
        <strain evidence="4">DSM 3071</strain>
    </source>
</reference>
<evidence type="ECO:0000256" key="2">
    <source>
        <dbReference type="SAM" id="SignalP"/>
    </source>
</evidence>
<keyword evidence="4" id="KW-1185">Reference proteome</keyword>
<proteinExistence type="predicted"/>
<evidence type="ECO:0000256" key="1">
    <source>
        <dbReference type="SAM" id="MobiDB-lite"/>
    </source>
</evidence>
<protein>
    <submittedName>
        <fullName evidence="3">Uncharacterized protein</fullName>
    </submittedName>
</protein>
<keyword evidence="2" id="KW-0732">Signal</keyword>
<feature type="compositionally biased region" description="Acidic residues" evidence="1">
    <location>
        <begin position="21"/>
        <end position="36"/>
    </location>
</feature>
<evidence type="ECO:0000313" key="4">
    <source>
        <dbReference type="Proteomes" id="UP000184278"/>
    </source>
</evidence>